<dbReference type="NCBIfam" id="TIGR00084">
    <property type="entry name" value="ruvA"/>
    <property type="match status" value="1"/>
</dbReference>
<dbReference type="SUPFAM" id="SSF47781">
    <property type="entry name" value="RuvA domain 2-like"/>
    <property type="match status" value="1"/>
</dbReference>
<keyword evidence="4 6" id="KW-0233">DNA recombination</keyword>
<dbReference type="GO" id="GO:0009379">
    <property type="term" value="C:Holliday junction helicase complex"/>
    <property type="evidence" value="ECO:0007669"/>
    <property type="project" value="InterPro"/>
</dbReference>
<dbReference type="GO" id="GO:0005524">
    <property type="term" value="F:ATP binding"/>
    <property type="evidence" value="ECO:0007669"/>
    <property type="project" value="InterPro"/>
</dbReference>
<keyword evidence="2 6" id="KW-0227">DNA damage</keyword>
<dbReference type="GO" id="GO:0048476">
    <property type="term" value="C:Holliday junction resolvase complex"/>
    <property type="evidence" value="ECO:0007669"/>
    <property type="project" value="UniProtKB-UniRule"/>
</dbReference>
<evidence type="ECO:0000256" key="6">
    <source>
        <dbReference type="HAMAP-Rule" id="MF_00031"/>
    </source>
</evidence>
<feature type="region of interest" description="Domain III" evidence="6">
    <location>
        <begin position="141"/>
        <end position="186"/>
    </location>
</feature>
<dbReference type="GO" id="GO:0005737">
    <property type="term" value="C:cytoplasm"/>
    <property type="evidence" value="ECO:0007669"/>
    <property type="project" value="UniProtKB-SubCell"/>
</dbReference>
<evidence type="ECO:0000259" key="7">
    <source>
        <dbReference type="Pfam" id="PF01330"/>
    </source>
</evidence>
<evidence type="ECO:0000256" key="2">
    <source>
        <dbReference type="ARBA" id="ARBA00022763"/>
    </source>
</evidence>
<evidence type="ECO:0000313" key="9">
    <source>
        <dbReference type="EMBL" id="KUK86321.1"/>
    </source>
</evidence>
<dbReference type="GO" id="GO:0000400">
    <property type="term" value="F:four-way junction DNA binding"/>
    <property type="evidence" value="ECO:0007669"/>
    <property type="project" value="UniProtKB-UniRule"/>
</dbReference>
<keyword evidence="9" id="KW-0347">Helicase</keyword>
<dbReference type="Proteomes" id="UP000053467">
    <property type="component" value="Unassembled WGS sequence"/>
</dbReference>
<evidence type="ECO:0000256" key="5">
    <source>
        <dbReference type="ARBA" id="ARBA00023204"/>
    </source>
</evidence>
<keyword evidence="5 6" id="KW-0234">DNA repair</keyword>
<dbReference type="GO" id="GO:0006310">
    <property type="term" value="P:DNA recombination"/>
    <property type="evidence" value="ECO:0007669"/>
    <property type="project" value="UniProtKB-UniRule"/>
</dbReference>
<evidence type="ECO:0000256" key="4">
    <source>
        <dbReference type="ARBA" id="ARBA00023172"/>
    </source>
</evidence>
<dbReference type="SUPFAM" id="SSF50249">
    <property type="entry name" value="Nucleic acid-binding proteins"/>
    <property type="match status" value="1"/>
</dbReference>
<proteinExistence type="inferred from homology"/>
<feature type="domain" description="Holliday junction DNA helicase RuvA C-terminal" evidence="8">
    <location>
        <begin position="139"/>
        <end position="185"/>
    </location>
</feature>
<dbReference type="Gene3D" id="1.10.150.20">
    <property type="entry name" value="5' to 3' exonuclease, C-terminal subdomain"/>
    <property type="match status" value="1"/>
</dbReference>
<comment type="subcellular location">
    <subcellularLocation>
        <location evidence="6">Cytoplasm</location>
    </subcellularLocation>
</comment>
<dbReference type="InterPro" id="IPR036267">
    <property type="entry name" value="RuvA_C_sf"/>
</dbReference>
<dbReference type="SUPFAM" id="SSF46929">
    <property type="entry name" value="DNA helicase RuvA subunit, C-terminal domain"/>
    <property type="match status" value="1"/>
</dbReference>
<evidence type="ECO:0000313" key="10">
    <source>
        <dbReference type="Proteomes" id="UP000053467"/>
    </source>
</evidence>
<dbReference type="AlphaFoldDB" id="A0A124G044"/>
<evidence type="ECO:0000256" key="3">
    <source>
        <dbReference type="ARBA" id="ARBA00023125"/>
    </source>
</evidence>
<dbReference type="EMBL" id="LGGX01000022">
    <property type="protein sequence ID" value="KUK86321.1"/>
    <property type="molecule type" value="Genomic_DNA"/>
</dbReference>
<keyword evidence="9" id="KW-0378">Hydrolase</keyword>
<dbReference type="InterPro" id="IPR011114">
    <property type="entry name" value="RuvA_C"/>
</dbReference>
<comment type="caution">
    <text evidence="9">The sequence shown here is derived from an EMBL/GenBank/DDBJ whole genome shotgun (WGS) entry which is preliminary data.</text>
</comment>
<feature type="domain" description="DNA helicase Holliday junction RuvA type" evidence="7">
    <location>
        <begin position="4"/>
        <end position="62"/>
    </location>
</feature>
<comment type="subunit">
    <text evidence="6">Homotetramer. Forms an RuvA(8)-RuvB(12)-Holliday junction (HJ) complex. HJ DNA is sandwiched between 2 RuvA tetramers; dsDNA enters through RuvA and exits via RuvB. An RuvB hexamer assembles on each DNA strand where it exits the tetramer. Each RuvB hexamer is contacted by two RuvA subunits (via domain III) on 2 adjacent RuvB subunits; this complex drives branch migration. In the full resolvosome a probable DNA-RuvA(4)-RuvB(12)-RuvC(2) complex forms which resolves the HJ.</text>
</comment>
<feature type="region of interest" description="Domain I" evidence="6">
    <location>
        <begin position="1"/>
        <end position="64"/>
    </location>
</feature>
<comment type="caution">
    <text evidence="6">Lacks conserved residue(s) required for the propagation of feature annotation.</text>
</comment>
<keyword evidence="1 6" id="KW-0963">Cytoplasm</keyword>
<reference evidence="10" key="1">
    <citation type="journal article" date="2015" name="MBio">
        <title>Genome-Resolved Metagenomic Analysis Reveals Roles for Candidate Phyla and Other Microbial Community Members in Biogeochemical Transformations in Oil Reservoirs.</title>
        <authorList>
            <person name="Hu P."/>
            <person name="Tom L."/>
            <person name="Singh A."/>
            <person name="Thomas B.C."/>
            <person name="Baker B.J."/>
            <person name="Piceno Y.M."/>
            <person name="Andersen G.L."/>
            <person name="Banfield J.F."/>
        </authorList>
    </citation>
    <scope>NUCLEOTIDE SEQUENCE [LARGE SCALE GENOMIC DNA]</scope>
</reference>
<dbReference type="InterPro" id="IPR012340">
    <property type="entry name" value="NA-bd_OB-fold"/>
</dbReference>
<dbReference type="InterPro" id="IPR010994">
    <property type="entry name" value="RuvA_2-like"/>
</dbReference>
<organism evidence="9 10">
    <name type="scientific">candidate division TA06 bacterium 34_109</name>
    <dbReference type="NCBI Taxonomy" id="1635277"/>
    <lineage>
        <taxon>Bacteria</taxon>
        <taxon>Bacteria division TA06</taxon>
    </lineage>
</organism>
<dbReference type="Gene3D" id="2.40.50.140">
    <property type="entry name" value="Nucleic acid-binding proteins"/>
    <property type="match status" value="1"/>
</dbReference>
<dbReference type="PATRIC" id="fig|1635277.3.peg.938"/>
<name>A0A124G044_UNCT6</name>
<dbReference type="InterPro" id="IPR013849">
    <property type="entry name" value="DNA_helicase_Holl-junc_RuvA_I"/>
</dbReference>
<dbReference type="GO" id="GO:0009378">
    <property type="term" value="F:four-way junction helicase activity"/>
    <property type="evidence" value="ECO:0007669"/>
    <property type="project" value="InterPro"/>
</dbReference>
<keyword evidence="9" id="KW-0547">Nucleotide-binding</keyword>
<dbReference type="InterPro" id="IPR000085">
    <property type="entry name" value="RuvA"/>
</dbReference>
<comment type="domain">
    <text evidence="6">Has three domains with a flexible linker between the domains II and III and assumes an 'L' shape. Domain III is highly mobile and contacts RuvB.</text>
</comment>
<dbReference type="GO" id="GO:0006281">
    <property type="term" value="P:DNA repair"/>
    <property type="evidence" value="ECO:0007669"/>
    <property type="project" value="UniProtKB-UniRule"/>
</dbReference>
<accession>A0A124G044</accession>
<dbReference type="Pfam" id="PF07499">
    <property type="entry name" value="RuvA_C"/>
    <property type="match status" value="1"/>
</dbReference>
<protein>
    <recommendedName>
        <fullName evidence="6">Holliday junction branch migration complex subunit RuvA</fullName>
    </recommendedName>
</protein>
<comment type="similarity">
    <text evidence="6">Belongs to the RuvA family.</text>
</comment>
<dbReference type="Pfam" id="PF01330">
    <property type="entry name" value="RuvA_N"/>
    <property type="match status" value="1"/>
</dbReference>
<keyword evidence="9" id="KW-0067">ATP-binding</keyword>
<dbReference type="Gene3D" id="1.10.8.10">
    <property type="entry name" value="DNA helicase RuvA subunit, C-terminal domain"/>
    <property type="match status" value="1"/>
</dbReference>
<evidence type="ECO:0000259" key="8">
    <source>
        <dbReference type="Pfam" id="PF07499"/>
    </source>
</evidence>
<sequence length="186" mass="20988">MNWYIKGILTEKILPFIVVENNGIGYKIRVSFTTFSSLPEPGDEVKIFTYLSLKNEDFEIFGFSSSKERDIFLRLIEIPKIGPKTAISIFNTLSVEDFENAINNSDPKVLARAKNVSKKLAESIILELAGKISFESRGVAKDAYDALKSLGFSDKDISPILNDVLKNIKNPEDVEEIIKEVLKRLR</sequence>
<evidence type="ECO:0000256" key="1">
    <source>
        <dbReference type="ARBA" id="ARBA00022490"/>
    </source>
</evidence>
<comment type="function">
    <text evidence="6">The RuvA-RuvB-RuvC complex processes Holliday junction (HJ) DNA during genetic recombination and DNA repair, while the RuvA-RuvB complex plays an important role in the rescue of blocked DNA replication forks via replication fork reversal (RFR). RuvA specifically binds to HJ cruciform DNA, conferring on it an open structure. The RuvB hexamer acts as an ATP-dependent pump, pulling dsDNA into and through the RuvAB complex. HJ branch migration allows RuvC to scan DNA until it finds its consensus sequence, where it cleaves and resolves the cruciform DNA.</text>
</comment>
<dbReference type="Pfam" id="PF14520">
    <property type="entry name" value="HHH_5"/>
    <property type="match status" value="1"/>
</dbReference>
<dbReference type="CDD" id="cd14332">
    <property type="entry name" value="UBA_RuvA_C"/>
    <property type="match status" value="1"/>
</dbReference>
<keyword evidence="3 6" id="KW-0238">DNA-binding</keyword>
<dbReference type="HAMAP" id="MF_00031">
    <property type="entry name" value="DNA_HJ_migration_RuvA"/>
    <property type="match status" value="1"/>
</dbReference>
<gene>
    <name evidence="6" type="primary">ruvA</name>
    <name evidence="9" type="ORF">XE03_1576</name>
</gene>